<dbReference type="Pfam" id="PF00384">
    <property type="entry name" value="Molybdopterin"/>
    <property type="match status" value="1"/>
</dbReference>
<comment type="cofactor">
    <cofactor evidence="1">
        <name>Mo-bis(molybdopterin guanine dinucleotide)</name>
        <dbReference type="ChEBI" id="CHEBI:60539"/>
    </cofactor>
</comment>
<keyword evidence="7" id="KW-0560">Oxidoreductase</keyword>
<evidence type="ECO:0000256" key="7">
    <source>
        <dbReference type="ARBA" id="ARBA00023002"/>
    </source>
</evidence>
<organism evidence="12 13">
    <name type="scientific">Acidocella aquatica</name>
    <dbReference type="NCBI Taxonomy" id="1922313"/>
    <lineage>
        <taxon>Bacteria</taxon>
        <taxon>Pseudomonadati</taxon>
        <taxon>Pseudomonadota</taxon>
        <taxon>Alphaproteobacteria</taxon>
        <taxon>Acetobacterales</taxon>
        <taxon>Acidocellaceae</taxon>
        <taxon>Acidocella</taxon>
    </lineage>
</organism>
<evidence type="ECO:0000313" key="13">
    <source>
        <dbReference type="Proteomes" id="UP001156641"/>
    </source>
</evidence>
<dbReference type="EMBL" id="BSOS01000007">
    <property type="protein sequence ID" value="GLR65766.1"/>
    <property type="molecule type" value="Genomic_DNA"/>
</dbReference>
<dbReference type="InterPro" id="IPR007419">
    <property type="entry name" value="BFD-like_2Fe2S-bd_dom"/>
</dbReference>
<sequence>MKTTCPYCGVGCGVEVNAGVVSGDAAHPANAGRLCIKGSTLAATLDDSNRLLVPTSGGRQVSWDEALDEAAAKFSAVIAQHGPDAVAFYGSGQFLTEDYYAANKLMKGFIGSANIDTNSRLCMASTVAGHIRAFGEDIVPGCYDDIEEADLLVLAGSNTAWCHPVLFERALAARAARGTKIVVIDPRRTATAALADLHLPIRPDGDTALFLRLLTALNQQDKIDASYVRCHTKGFAKALAAAEENHISAASLGIADADLDTFLHWFCETPRTVTLFSQGVNQSSNGTDKVNAILNVHLASGRIGKPGMGPFSLTGQPNAMGGREVGGLANQLAAHLRFENAEDRAMLQSFWNAPRLPKKPGLKALDMFDAVLAGRVKAIWIAATNPAESLPRSARVRAALEACPFVVAADCWPTETTRLANIVLPAAGWGEKDGTVTNSERTISRQRPFRAAPGEAKPDWWMFTQLARRMGFAAQFAYTKPADIFREHAALSGCGNEGARLFDISGRAKLSDAAYDDMAPFTWGGKRLFARGGFSTPDRLARFLPVALPAPQKRDQAFPFILNTGRLRDQWHTMTRTGFVPALMESAAEPSFSLSPEDAKAQNITQGDLLRVTTRHGSAVLPAEISQNQRAGEIFAAMHWTGAHSTTGTINQLIGPEHDPISGQPASKFEPASVQRLQTDWHAIVQTRAQPRPAGQFCAARVPLAGGMHRFVLAGWKPLQFGAELSDWAARLCGADADAERIEVMDAGRGIYRLGILRRNTLLACLFIAPRRELLPGPATLAELFSVTNWQGSRAGILMANAKPGGATGRMVCICHRVSEPDIRAAIRDGSLRDVAAIGRACKAGTNCGSCKGELAAILQSTTALELVT</sequence>
<dbReference type="CDD" id="cd02791">
    <property type="entry name" value="MopB_CT_Nitrate-R-NapA-like"/>
    <property type="match status" value="1"/>
</dbReference>
<dbReference type="Gene3D" id="3.40.228.10">
    <property type="entry name" value="Dimethylsulfoxide Reductase, domain 2"/>
    <property type="match status" value="1"/>
</dbReference>
<reference evidence="13" key="1">
    <citation type="journal article" date="2019" name="Int. J. Syst. Evol. Microbiol.">
        <title>The Global Catalogue of Microorganisms (GCM) 10K type strain sequencing project: providing services to taxonomists for standard genome sequencing and annotation.</title>
        <authorList>
            <consortium name="The Broad Institute Genomics Platform"/>
            <consortium name="The Broad Institute Genome Sequencing Center for Infectious Disease"/>
            <person name="Wu L."/>
            <person name="Ma J."/>
        </authorList>
    </citation>
    <scope>NUCLEOTIDE SEQUENCE [LARGE SCALE GENOMIC DNA]</scope>
    <source>
        <strain evidence="13">NBRC 112502</strain>
    </source>
</reference>
<evidence type="ECO:0000259" key="11">
    <source>
        <dbReference type="SMART" id="SM00926"/>
    </source>
</evidence>
<dbReference type="SMART" id="SM00926">
    <property type="entry name" value="Molybdop_Fe4S4"/>
    <property type="match status" value="1"/>
</dbReference>
<keyword evidence="8" id="KW-0408">Iron</keyword>
<dbReference type="InterPro" id="IPR006657">
    <property type="entry name" value="MoPterin_dinucl-bd_dom"/>
</dbReference>
<dbReference type="Gene3D" id="2.40.40.20">
    <property type="match status" value="1"/>
</dbReference>
<keyword evidence="4" id="KW-0004">4Fe-4S</keyword>
<dbReference type="InterPro" id="IPR041854">
    <property type="entry name" value="BFD-like_2Fe2S-bd_dom_sf"/>
</dbReference>
<evidence type="ECO:0000313" key="12">
    <source>
        <dbReference type="EMBL" id="GLR65766.1"/>
    </source>
</evidence>
<dbReference type="PANTHER" id="PTHR43105:SF9">
    <property type="entry name" value="NADPH-FE(3+) OXIDOREDUCTASE SUBUNIT ALPHA"/>
    <property type="match status" value="1"/>
</dbReference>
<comment type="similarity">
    <text evidence="3">Belongs to the prokaryotic molybdopterin-containing oxidoreductase family. NasA/NapA/NarB subfamily.</text>
</comment>
<feature type="domain" description="4Fe-4S Mo/W bis-MGD-type" evidence="11">
    <location>
        <begin position="1"/>
        <end position="47"/>
    </location>
</feature>
<proteinExistence type="inferred from homology"/>
<dbReference type="Gene3D" id="3.40.50.740">
    <property type="match status" value="1"/>
</dbReference>
<dbReference type="Gene3D" id="1.10.10.1100">
    <property type="entry name" value="BFD-like [2Fe-2S]-binding domain"/>
    <property type="match status" value="1"/>
</dbReference>
<evidence type="ECO:0000256" key="1">
    <source>
        <dbReference type="ARBA" id="ARBA00001942"/>
    </source>
</evidence>
<protein>
    <submittedName>
        <fullName evidence="12">Nitrate reductase</fullName>
    </submittedName>
</protein>
<accession>A0ABQ5ZZY7</accession>
<dbReference type="PANTHER" id="PTHR43105">
    <property type="entry name" value="RESPIRATORY NITRATE REDUCTASE"/>
    <property type="match status" value="1"/>
</dbReference>
<dbReference type="Proteomes" id="UP001156641">
    <property type="component" value="Unassembled WGS sequence"/>
</dbReference>
<comment type="caution">
    <text evidence="12">The sequence shown here is derived from an EMBL/GenBank/DDBJ whole genome shotgun (WGS) entry which is preliminary data.</text>
</comment>
<keyword evidence="9" id="KW-0411">Iron-sulfur</keyword>
<dbReference type="InterPro" id="IPR009010">
    <property type="entry name" value="Asp_de-COase-like_dom_sf"/>
</dbReference>
<evidence type="ECO:0000256" key="10">
    <source>
        <dbReference type="ARBA" id="ARBA00023063"/>
    </source>
</evidence>
<keyword evidence="13" id="KW-1185">Reference proteome</keyword>
<evidence type="ECO:0000256" key="2">
    <source>
        <dbReference type="ARBA" id="ARBA00001966"/>
    </source>
</evidence>
<evidence type="ECO:0000256" key="4">
    <source>
        <dbReference type="ARBA" id="ARBA00022485"/>
    </source>
</evidence>
<dbReference type="RefSeq" id="WP_284256289.1">
    <property type="nucleotide sequence ID" value="NZ_BSOS01000007.1"/>
</dbReference>
<comment type="cofactor">
    <cofactor evidence="2">
        <name>[4Fe-4S] cluster</name>
        <dbReference type="ChEBI" id="CHEBI:49883"/>
    </cofactor>
</comment>
<dbReference type="InterPro" id="IPR006963">
    <property type="entry name" value="Mopterin_OxRdtase_4Fe-4S_dom"/>
</dbReference>
<dbReference type="SUPFAM" id="SSF50692">
    <property type="entry name" value="ADC-like"/>
    <property type="match status" value="1"/>
</dbReference>
<dbReference type="CDD" id="cd02754">
    <property type="entry name" value="MopB_Nitrate-R-NapA-like"/>
    <property type="match status" value="1"/>
</dbReference>
<dbReference type="Pfam" id="PF04879">
    <property type="entry name" value="Molybdop_Fe4S4"/>
    <property type="match status" value="1"/>
</dbReference>
<dbReference type="Pfam" id="PF04324">
    <property type="entry name" value="Fer2_BFD"/>
    <property type="match status" value="1"/>
</dbReference>
<keyword evidence="5" id="KW-0500">Molybdenum</keyword>
<dbReference type="InterPro" id="IPR041957">
    <property type="entry name" value="CT_Nitrate-R-NapA-like"/>
</dbReference>
<evidence type="ECO:0000256" key="3">
    <source>
        <dbReference type="ARBA" id="ARBA00008747"/>
    </source>
</evidence>
<evidence type="ECO:0000256" key="8">
    <source>
        <dbReference type="ARBA" id="ARBA00023004"/>
    </source>
</evidence>
<dbReference type="Pfam" id="PF01568">
    <property type="entry name" value="Molydop_binding"/>
    <property type="match status" value="1"/>
</dbReference>
<keyword evidence="6" id="KW-0479">Metal-binding</keyword>
<evidence type="ECO:0000256" key="6">
    <source>
        <dbReference type="ARBA" id="ARBA00022723"/>
    </source>
</evidence>
<gene>
    <name evidence="12" type="primary">narB</name>
    <name evidence="12" type="ORF">GCM10010909_04440</name>
</gene>
<dbReference type="InterPro" id="IPR050123">
    <property type="entry name" value="Prok_molybdopt-oxidoreductase"/>
</dbReference>
<dbReference type="Gene3D" id="2.20.25.90">
    <property type="entry name" value="ADC-like domains"/>
    <property type="match status" value="1"/>
</dbReference>
<name>A0ABQ5ZZY7_9PROT</name>
<keyword evidence="10" id="KW-0534">Nitrate assimilation</keyword>
<evidence type="ECO:0000256" key="9">
    <source>
        <dbReference type="ARBA" id="ARBA00023014"/>
    </source>
</evidence>
<evidence type="ECO:0000256" key="5">
    <source>
        <dbReference type="ARBA" id="ARBA00022505"/>
    </source>
</evidence>
<dbReference type="InterPro" id="IPR006656">
    <property type="entry name" value="Mopterin_OxRdtase"/>
</dbReference>
<dbReference type="SUPFAM" id="SSF53706">
    <property type="entry name" value="Formate dehydrogenase/DMSO reductase, domains 1-3"/>
    <property type="match status" value="1"/>
</dbReference>